<evidence type="ECO:0000256" key="7">
    <source>
        <dbReference type="ARBA" id="ARBA00023136"/>
    </source>
</evidence>
<evidence type="ECO:0000256" key="6">
    <source>
        <dbReference type="ARBA" id="ARBA00023118"/>
    </source>
</evidence>
<evidence type="ECO:0000256" key="8">
    <source>
        <dbReference type="SAM" id="Phobius"/>
    </source>
</evidence>
<keyword evidence="3 8" id="KW-0812">Transmembrane</keyword>
<feature type="transmembrane region" description="Helical" evidence="8">
    <location>
        <begin position="68"/>
        <end position="94"/>
    </location>
</feature>
<feature type="domain" description="Pycsar effector protein" evidence="9">
    <location>
        <begin position="24"/>
        <end position="177"/>
    </location>
</feature>
<keyword evidence="7 8" id="KW-0472">Membrane</keyword>
<evidence type="ECO:0000256" key="1">
    <source>
        <dbReference type="ARBA" id="ARBA00004236"/>
    </source>
</evidence>
<dbReference type="EMBL" id="BAAALD010000016">
    <property type="protein sequence ID" value="GAA1079691.1"/>
    <property type="molecule type" value="Genomic_DNA"/>
</dbReference>
<dbReference type="Pfam" id="PF18967">
    <property type="entry name" value="PycTM"/>
    <property type="match status" value="1"/>
</dbReference>
<accession>A0ABN1TGD0</accession>
<dbReference type="InterPro" id="IPR043760">
    <property type="entry name" value="PycTM_dom"/>
</dbReference>
<evidence type="ECO:0000259" key="9">
    <source>
        <dbReference type="Pfam" id="PF18967"/>
    </source>
</evidence>
<keyword evidence="5 8" id="KW-1133">Transmembrane helix</keyword>
<evidence type="ECO:0000313" key="11">
    <source>
        <dbReference type="Proteomes" id="UP001499987"/>
    </source>
</evidence>
<evidence type="ECO:0000313" key="10">
    <source>
        <dbReference type="EMBL" id="GAA1079691.1"/>
    </source>
</evidence>
<sequence>MQAGAPAEGPVAAVAAADSGSVGHAWRVLDGVTASINQADTKAGVVLAAAGVLGGVLFNLVGGGKGPGAWAVSATVVAAVLVLAAAGCAGAALYPRRRGEGAASSLIYFDHIVRSGATADGLAQPLAGLLADPAALTAQIAGQVWANARIAGTKFDWVDRAVRLLLAAFVAVGGAAVAAALEV</sequence>
<feature type="transmembrane region" description="Helical" evidence="8">
    <location>
        <begin position="164"/>
        <end position="181"/>
    </location>
</feature>
<evidence type="ECO:0000256" key="3">
    <source>
        <dbReference type="ARBA" id="ARBA00022692"/>
    </source>
</evidence>
<comment type="caution">
    <text evidence="10">The sequence shown here is derived from an EMBL/GenBank/DDBJ whole genome shotgun (WGS) entry which is preliminary data.</text>
</comment>
<reference evidence="10 11" key="1">
    <citation type="journal article" date="2019" name="Int. J. Syst. Evol. Microbiol.">
        <title>The Global Catalogue of Microorganisms (GCM) 10K type strain sequencing project: providing services to taxonomists for standard genome sequencing and annotation.</title>
        <authorList>
            <consortium name="The Broad Institute Genomics Platform"/>
            <consortium name="The Broad Institute Genome Sequencing Center for Infectious Disease"/>
            <person name="Wu L."/>
            <person name="Ma J."/>
        </authorList>
    </citation>
    <scope>NUCLEOTIDE SEQUENCE [LARGE SCALE GENOMIC DNA]</scope>
    <source>
        <strain evidence="10 11">JCM 13002</strain>
    </source>
</reference>
<protein>
    <recommendedName>
        <fullName evidence="9">Pycsar effector protein domain-containing protein</fullName>
    </recommendedName>
</protein>
<evidence type="ECO:0000256" key="4">
    <source>
        <dbReference type="ARBA" id="ARBA00022741"/>
    </source>
</evidence>
<evidence type="ECO:0000256" key="2">
    <source>
        <dbReference type="ARBA" id="ARBA00022475"/>
    </source>
</evidence>
<evidence type="ECO:0000256" key="5">
    <source>
        <dbReference type="ARBA" id="ARBA00022989"/>
    </source>
</evidence>
<feature type="transmembrane region" description="Helical" evidence="8">
    <location>
        <begin position="43"/>
        <end position="62"/>
    </location>
</feature>
<proteinExistence type="predicted"/>
<keyword evidence="11" id="KW-1185">Reference proteome</keyword>
<keyword evidence="2" id="KW-1003">Cell membrane</keyword>
<keyword evidence="4" id="KW-0547">Nucleotide-binding</keyword>
<organism evidence="10 11">
    <name type="scientific">Kitasatospora arboriphila</name>
    <dbReference type="NCBI Taxonomy" id="258052"/>
    <lineage>
        <taxon>Bacteria</taxon>
        <taxon>Bacillati</taxon>
        <taxon>Actinomycetota</taxon>
        <taxon>Actinomycetes</taxon>
        <taxon>Kitasatosporales</taxon>
        <taxon>Streptomycetaceae</taxon>
        <taxon>Kitasatospora</taxon>
    </lineage>
</organism>
<keyword evidence="6" id="KW-0051">Antiviral defense</keyword>
<name>A0ABN1TGD0_9ACTN</name>
<comment type="subcellular location">
    <subcellularLocation>
        <location evidence="1">Cell membrane</location>
    </subcellularLocation>
</comment>
<dbReference type="Proteomes" id="UP001499987">
    <property type="component" value="Unassembled WGS sequence"/>
</dbReference>
<gene>
    <name evidence="10" type="ORF">GCM10009663_22620</name>
</gene>
<dbReference type="RefSeq" id="WP_344623402.1">
    <property type="nucleotide sequence ID" value="NZ_BAAALD010000016.1"/>
</dbReference>